<dbReference type="HAMAP" id="MF_01940">
    <property type="entry name" value="RNA_CPDase"/>
    <property type="match status" value="1"/>
</dbReference>
<accession>A0A8J3DQJ4</accession>
<sequence>MLLCRLAIGDSLELSMIRGAKLMPRLFTALEIPRDAAMSLSLLRGGLPGARWIDVENYHLTLRFIGDVECHVADEFAEALDRIERPAFSLALSGVGAFGGKKPHSIWAGVSPSPQLHLLQADIDRVCLRLGIARDPRKFSPHVTLARLRNTKPEEAARYLSARGNFATMPFKVGRFVLMSSRQSVGGGPYVIEEAYPLAMSREVQFQPRAISSHA</sequence>
<keyword evidence="4" id="KW-1185">Reference proteome</keyword>
<evidence type="ECO:0000313" key="4">
    <source>
        <dbReference type="Proteomes" id="UP000641137"/>
    </source>
</evidence>
<dbReference type="Gene3D" id="3.90.1140.10">
    <property type="entry name" value="Cyclic phosphodiesterase"/>
    <property type="match status" value="1"/>
</dbReference>
<evidence type="ECO:0000256" key="2">
    <source>
        <dbReference type="HAMAP-Rule" id="MF_01940"/>
    </source>
</evidence>
<dbReference type="EMBL" id="BMZO01000007">
    <property type="protein sequence ID" value="GHC74101.1"/>
    <property type="molecule type" value="Genomic_DNA"/>
</dbReference>
<comment type="function">
    <text evidence="2">Hydrolyzes RNA 2',3'-cyclic phosphodiester to an RNA 2'-phosphomonoester.</text>
</comment>
<reference evidence="3" key="1">
    <citation type="journal article" date="2014" name="Int. J. Syst. Evol. Microbiol.">
        <title>Complete genome sequence of Corynebacterium casei LMG S-19264T (=DSM 44701T), isolated from a smear-ripened cheese.</title>
        <authorList>
            <consortium name="US DOE Joint Genome Institute (JGI-PGF)"/>
            <person name="Walter F."/>
            <person name="Albersmeier A."/>
            <person name="Kalinowski J."/>
            <person name="Ruckert C."/>
        </authorList>
    </citation>
    <scope>NUCLEOTIDE SEQUENCE</scope>
    <source>
        <strain evidence="3">KCTC 42097</strain>
    </source>
</reference>
<gene>
    <name evidence="3" type="ORF">GCM10010136_22940</name>
</gene>
<dbReference type="Proteomes" id="UP000641137">
    <property type="component" value="Unassembled WGS sequence"/>
</dbReference>
<dbReference type="Pfam" id="PF13563">
    <property type="entry name" value="2_5_RNA_ligase2"/>
    <property type="match status" value="1"/>
</dbReference>
<comment type="similarity">
    <text evidence="2">Belongs to the 2H phosphoesterase superfamily. ThpR family.</text>
</comment>
<dbReference type="GO" id="GO:0008664">
    <property type="term" value="F:RNA 2',3'-cyclic 3'-phosphodiesterase activity"/>
    <property type="evidence" value="ECO:0007669"/>
    <property type="project" value="UniProtKB-EC"/>
</dbReference>
<dbReference type="InterPro" id="IPR009097">
    <property type="entry name" value="Cyclic_Pdiesterase"/>
</dbReference>
<feature type="short sequence motif" description="HXTX 1" evidence="2">
    <location>
        <begin position="59"/>
        <end position="62"/>
    </location>
</feature>
<reference evidence="3" key="2">
    <citation type="submission" date="2020-09" db="EMBL/GenBank/DDBJ databases">
        <authorList>
            <person name="Sun Q."/>
            <person name="Kim S."/>
        </authorList>
    </citation>
    <scope>NUCLEOTIDE SEQUENCE</scope>
    <source>
        <strain evidence="3">KCTC 42097</strain>
    </source>
</reference>
<dbReference type="AlphaFoldDB" id="A0A8J3DQJ4"/>
<comment type="caution">
    <text evidence="3">The sequence shown here is derived from an EMBL/GenBank/DDBJ whole genome shotgun (WGS) entry which is preliminary data.</text>
</comment>
<feature type="active site" description="Proton acceptor" evidence="2">
    <location>
        <position position="142"/>
    </location>
</feature>
<organism evidence="3 4">
    <name type="scientific">Limoniibacter endophyticus</name>
    <dbReference type="NCBI Taxonomy" id="1565040"/>
    <lineage>
        <taxon>Bacteria</taxon>
        <taxon>Pseudomonadati</taxon>
        <taxon>Pseudomonadota</taxon>
        <taxon>Alphaproteobacteria</taxon>
        <taxon>Hyphomicrobiales</taxon>
        <taxon>Bartonellaceae</taxon>
        <taxon>Limoniibacter</taxon>
    </lineage>
</organism>
<keyword evidence="1 2" id="KW-0378">Hydrolase</keyword>
<dbReference type="PANTHER" id="PTHR35561:SF1">
    <property type="entry name" value="RNA 2',3'-CYCLIC PHOSPHODIESTERASE"/>
    <property type="match status" value="1"/>
</dbReference>
<dbReference type="SUPFAM" id="SSF55144">
    <property type="entry name" value="LigT-like"/>
    <property type="match status" value="1"/>
</dbReference>
<proteinExistence type="inferred from homology"/>
<evidence type="ECO:0000313" key="3">
    <source>
        <dbReference type="EMBL" id="GHC74101.1"/>
    </source>
</evidence>
<dbReference type="InterPro" id="IPR004175">
    <property type="entry name" value="RNA_CPDase"/>
</dbReference>
<dbReference type="NCBIfam" id="TIGR02258">
    <property type="entry name" value="2_5_ligase"/>
    <property type="match status" value="1"/>
</dbReference>
<evidence type="ECO:0000256" key="1">
    <source>
        <dbReference type="ARBA" id="ARBA00022801"/>
    </source>
</evidence>
<comment type="catalytic activity">
    <reaction evidence="2">
        <text>a 3'-end 2',3'-cyclophospho-ribonucleotide-RNA + H2O = a 3'-end 2'-phospho-ribonucleotide-RNA + H(+)</text>
        <dbReference type="Rhea" id="RHEA:11828"/>
        <dbReference type="Rhea" id="RHEA-COMP:10464"/>
        <dbReference type="Rhea" id="RHEA-COMP:17353"/>
        <dbReference type="ChEBI" id="CHEBI:15377"/>
        <dbReference type="ChEBI" id="CHEBI:15378"/>
        <dbReference type="ChEBI" id="CHEBI:83064"/>
        <dbReference type="ChEBI" id="CHEBI:173113"/>
        <dbReference type="EC" id="3.1.4.58"/>
    </reaction>
</comment>
<name>A0A8J3DQJ4_9HYPH</name>
<feature type="short sequence motif" description="HXTX 2" evidence="2">
    <location>
        <begin position="142"/>
        <end position="145"/>
    </location>
</feature>
<feature type="active site" description="Proton donor" evidence="2">
    <location>
        <position position="59"/>
    </location>
</feature>
<protein>
    <recommendedName>
        <fullName evidence="2">RNA 2',3'-cyclic phosphodiesterase</fullName>
        <shortName evidence="2">RNA 2',3'-CPDase</shortName>
        <ecNumber evidence="2">3.1.4.58</ecNumber>
    </recommendedName>
</protein>
<dbReference type="EC" id="3.1.4.58" evidence="2"/>
<dbReference type="GO" id="GO:0004113">
    <property type="term" value="F:2',3'-cyclic-nucleotide 3'-phosphodiesterase activity"/>
    <property type="evidence" value="ECO:0007669"/>
    <property type="project" value="InterPro"/>
</dbReference>
<dbReference type="PANTHER" id="PTHR35561">
    <property type="entry name" value="RNA 2',3'-CYCLIC PHOSPHODIESTERASE"/>
    <property type="match status" value="1"/>
</dbReference>